<gene>
    <name evidence="7" type="ORF">COR50_14295</name>
</gene>
<dbReference type="OrthoDB" id="750178at2"/>
<dbReference type="RefSeq" id="WP_098194612.1">
    <property type="nucleotide sequence ID" value="NZ_CP023777.1"/>
</dbReference>
<dbReference type="InterPro" id="IPR013766">
    <property type="entry name" value="Thioredoxin_domain"/>
</dbReference>
<dbReference type="CDD" id="cd02966">
    <property type="entry name" value="TlpA_like_family"/>
    <property type="match status" value="1"/>
</dbReference>
<dbReference type="InterPro" id="IPR000866">
    <property type="entry name" value="AhpC/TSA"/>
</dbReference>
<feature type="domain" description="Thioredoxin" evidence="6">
    <location>
        <begin position="235"/>
        <end position="373"/>
    </location>
</feature>
<dbReference type="KEGG" id="cbae:COR50_14295"/>
<dbReference type="PANTHER" id="PTHR42852:SF6">
    <property type="entry name" value="THIOL:DISULFIDE INTERCHANGE PROTEIN DSBE"/>
    <property type="match status" value="1"/>
</dbReference>
<keyword evidence="4" id="KW-0676">Redox-active center</keyword>
<comment type="subcellular location">
    <subcellularLocation>
        <location evidence="1">Cell envelope</location>
    </subcellularLocation>
</comment>
<dbReference type="InterPro" id="IPR036249">
    <property type="entry name" value="Thioredoxin-like_sf"/>
</dbReference>
<evidence type="ECO:0000256" key="1">
    <source>
        <dbReference type="ARBA" id="ARBA00004196"/>
    </source>
</evidence>
<dbReference type="EMBL" id="CP023777">
    <property type="protein sequence ID" value="ATL48238.1"/>
    <property type="molecule type" value="Genomic_DNA"/>
</dbReference>
<protein>
    <submittedName>
        <fullName evidence="7">Alkyl hydroperoxide reductase</fullName>
    </submittedName>
</protein>
<feature type="chain" id="PRO_5012313140" evidence="5">
    <location>
        <begin position="20"/>
        <end position="373"/>
    </location>
</feature>
<dbReference type="Pfam" id="PF14289">
    <property type="entry name" value="DUF4369"/>
    <property type="match status" value="1"/>
</dbReference>
<evidence type="ECO:0000256" key="3">
    <source>
        <dbReference type="ARBA" id="ARBA00023157"/>
    </source>
</evidence>
<evidence type="ECO:0000313" key="8">
    <source>
        <dbReference type="Proteomes" id="UP000220133"/>
    </source>
</evidence>
<keyword evidence="2" id="KW-0201">Cytochrome c-type biogenesis</keyword>
<feature type="signal peptide" evidence="5">
    <location>
        <begin position="1"/>
        <end position="19"/>
    </location>
</feature>
<sequence length="373" mass="42277">MRLKKWWSILLLFPTMAIAQDKFTISGNISSVEGQKMVVLSYLDNHGKEMRDTSLLHGGKFSFNGFTAYANRAHLALEPLKRDTTRRRVYDVKEFYLAKGNYTVTGSDGKMSAAEISGTQVQEEFKEYRSKMDPVTNAWIKLTDEYSEAVKEKDSLTIQKLRKEAPGLRQKLDDTMNGFIYSHPDSYLSVDLVYFYRTGTIEPATFDPLFNALNPALLQSFTGKKLVTTYDNAKQLFAGKTVDFTQMDEEGKPFKLSSLRGQYVLVDFWASWCKPCRAENPNLLKAYQDLKDQNFTIVSVSLDESKAGWLYAVKQDGLPWKQVCNMTGFKTGIAVDYGISAIPQNVLVDPDGKVVAKNLRGENLTEQVKKYIK</sequence>
<dbReference type="AlphaFoldDB" id="A0A291QW99"/>
<organism evidence="7 8">
    <name type="scientific">Chitinophaga caeni</name>
    <dbReference type="NCBI Taxonomy" id="2029983"/>
    <lineage>
        <taxon>Bacteria</taxon>
        <taxon>Pseudomonadati</taxon>
        <taxon>Bacteroidota</taxon>
        <taxon>Chitinophagia</taxon>
        <taxon>Chitinophagales</taxon>
        <taxon>Chitinophagaceae</taxon>
        <taxon>Chitinophaga</taxon>
    </lineage>
</organism>
<dbReference type="PROSITE" id="PS51352">
    <property type="entry name" value="THIOREDOXIN_2"/>
    <property type="match status" value="1"/>
</dbReference>
<name>A0A291QW99_9BACT</name>
<keyword evidence="3" id="KW-1015">Disulfide bond</keyword>
<dbReference type="InterPro" id="IPR050553">
    <property type="entry name" value="Thioredoxin_ResA/DsbE_sf"/>
</dbReference>
<keyword evidence="8" id="KW-1185">Reference proteome</keyword>
<dbReference type="Gene3D" id="3.40.30.10">
    <property type="entry name" value="Glutaredoxin"/>
    <property type="match status" value="1"/>
</dbReference>
<dbReference type="GO" id="GO:0017004">
    <property type="term" value="P:cytochrome complex assembly"/>
    <property type="evidence" value="ECO:0007669"/>
    <property type="project" value="UniProtKB-KW"/>
</dbReference>
<evidence type="ECO:0000256" key="2">
    <source>
        <dbReference type="ARBA" id="ARBA00022748"/>
    </source>
</evidence>
<dbReference type="PANTHER" id="PTHR42852">
    <property type="entry name" value="THIOL:DISULFIDE INTERCHANGE PROTEIN DSBE"/>
    <property type="match status" value="1"/>
</dbReference>
<keyword evidence="5" id="KW-0732">Signal</keyword>
<evidence type="ECO:0000256" key="4">
    <source>
        <dbReference type="ARBA" id="ARBA00023284"/>
    </source>
</evidence>
<dbReference type="Pfam" id="PF00578">
    <property type="entry name" value="AhpC-TSA"/>
    <property type="match status" value="1"/>
</dbReference>
<dbReference type="InterPro" id="IPR025380">
    <property type="entry name" value="DUF4369"/>
</dbReference>
<accession>A0A291QW99</accession>
<dbReference type="Proteomes" id="UP000220133">
    <property type="component" value="Chromosome"/>
</dbReference>
<proteinExistence type="predicted"/>
<evidence type="ECO:0000256" key="5">
    <source>
        <dbReference type="SAM" id="SignalP"/>
    </source>
</evidence>
<dbReference type="GO" id="GO:0030313">
    <property type="term" value="C:cell envelope"/>
    <property type="evidence" value="ECO:0007669"/>
    <property type="project" value="UniProtKB-SubCell"/>
</dbReference>
<evidence type="ECO:0000259" key="6">
    <source>
        <dbReference type="PROSITE" id="PS51352"/>
    </source>
</evidence>
<dbReference type="SUPFAM" id="SSF52833">
    <property type="entry name" value="Thioredoxin-like"/>
    <property type="match status" value="1"/>
</dbReference>
<reference evidence="7 8" key="1">
    <citation type="submission" date="2017-10" db="EMBL/GenBank/DDBJ databases">
        <title>Paenichitinophaga pekingensis gen. nov., sp. nov., isolated from activated sludge.</title>
        <authorList>
            <person name="Jin D."/>
            <person name="Kong X."/>
            <person name="Deng Y."/>
            <person name="Bai Z."/>
        </authorList>
    </citation>
    <scope>NUCLEOTIDE SEQUENCE [LARGE SCALE GENOMIC DNA]</scope>
    <source>
        <strain evidence="7 8">13</strain>
    </source>
</reference>
<evidence type="ECO:0000313" key="7">
    <source>
        <dbReference type="EMBL" id="ATL48238.1"/>
    </source>
</evidence>